<comment type="caution">
    <text evidence="1">The sequence shown here is derived from an EMBL/GenBank/DDBJ whole genome shotgun (WGS) entry which is preliminary data.</text>
</comment>
<dbReference type="Proteomes" id="UP000276133">
    <property type="component" value="Unassembled WGS sequence"/>
</dbReference>
<proteinExistence type="predicted"/>
<name>A0A3M7SIW5_BRAPC</name>
<evidence type="ECO:0000313" key="2">
    <source>
        <dbReference type="Proteomes" id="UP000276133"/>
    </source>
</evidence>
<gene>
    <name evidence="1" type="ORF">BpHYR1_004662</name>
</gene>
<protein>
    <submittedName>
        <fullName evidence="1">Uncharacterized protein</fullName>
    </submittedName>
</protein>
<evidence type="ECO:0000313" key="1">
    <source>
        <dbReference type="EMBL" id="RNA35655.1"/>
    </source>
</evidence>
<sequence length="90" mass="10564">MKNIKPDSSVGRHDRTCLDRADRWRCVFIRTANSIKKKENKILILDFFKFFGTSQLINLTIKKLTINRNNHKLLLSVSEKKFKSTPSLKK</sequence>
<dbReference type="AlphaFoldDB" id="A0A3M7SIW5"/>
<accession>A0A3M7SIW5</accession>
<organism evidence="1 2">
    <name type="scientific">Brachionus plicatilis</name>
    <name type="common">Marine rotifer</name>
    <name type="synonym">Brachionus muelleri</name>
    <dbReference type="NCBI Taxonomy" id="10195"/>
    <lineage>
        <taxon>Eukaryota</taxon>
        <taxon>Metazoa</taxon>
        <taxon>Spiralia</taxon>
        <taxon>Gnathifera</taxon>
        <taxon>Rotifera</taxon>
        <taxon>Eurotatoria</taxon>
        <taxon>Monogononta</taxon>
        <taxon>Pseudotrocha</taxon>
        <taxon>Ploima</taxon>
        <taxon>Brachionidae</taxon>
        <taxon>Brachionus</taxon>
    </lineage>
</organism>
<keyword evidence="2" id="KW-1185">Reference proteome</keyword>
<dbReference type="EMBL" id="REGN01001305">
    <property type="protein sequence ID" value="RNA35655.1"/>
    <property type="molecule type" value="Genomic_DNA"/>
</dbReference>
<reference evidence="1 2" key="1">
    <citation type="journal article" date="2018" name="Sci. Rep.">
        <title>Genomic signatures of local adaptation to the degree of environmental predictability in rotifers.</title>
        <authorList>
            <person name="Franch-Gras L."/>
            <person name="Hahn C."/>
            <person name="Garcia-Roger E.M."/>
            <person name="Carmona M.J."/>
            <person name="Serra M."/>
            <person name="Gomez A."/>
        </authorList>
    </citation>
    <scope>NUCLEOTIDE SEQUENCE [LARGE SCALE GENOMIC DNA]</scope>
    <source>
        <strain evidence="1">HYR1</strain>
    </source>
</reference>